<feature type="domain" description="Reverse transcriptase Ty1/copia-type" evidence="1">
    <location>
        <begin position="107"/>
        <end position="198"/>
    </location>
</feature>
<comment type="caution">
    <text evidence="2">The sequence shown here is derived from an EMBL/GenBank/DDBJ whole genome shotgun (WGS) entry which is preliminary data.</text>
</comment>
<proteinExistence type="predicted"/>
<dbReference type="OrthoDB" id="4356562at2759"/>
<dbReference type="AlphaFoldDB" id="A0A9Q3CUB5"/>
<dbReference type="EMBL" id="AVOT02009698">
    <property type="protein sequence ID" value="MBW0488631.1"/>
    <property type="molecule type" value="Genomic_DNA"/>
</dbReference>
<dbReference type="Pfam" id="PF07727">
    <property type="entry name" value="RVT_2"/>
    <property type="match status" value="2"/>
</dbReference>
<dbReference type="PANTHER" id="PTHR11439:SF483">
    <property type="entry name" value="PEPTIDE SYNTHASE GLIP-LIKE, PUTATIVE (AFU_ORTHOLOGUE AFUA_3G12920)-RELATED"/>
    <property type="match status" value="1"/>
</dbReference>
<keyword evidence="3" id="KW-1185">Reference proteome</keyword>
<feature type="domain" description="Reverse transcriptase Ty1/copia-type" evidence="1">
    <location>
        <begin position="202"/>
        <end position="309"/>
    </location>
</feature>
<sequence length="446" mass="50151">MTGGWLLWDQCTNKLIQSASIIFPKFQPYGKLNTPAKGSLSHIMNAMTLGKVPTERYFEEENWAIGSLPLLKDIKIQFHLGEALKGPHRDNWRKACEAGLAQMGARDVWDVVQKVPGMKTIGHRWVFDLKSNVDCSIEKLKAWLVARGDKQCPGVDCAKMYALTASLMFLHLVLATAVLKAWQVASFDMSGPYLYSQLTALSLKKALYGMRQAGRCWWKFFRHIATEVYQLLYIFRSGMAVIAIWIHVDNGVVTLNSPNVILDFKMAIVSQFNIKWSNQLEKIVGLECVFGKGEVAITQWQWTDSILEAYPRQVVTHDLPLPVLPVGGSTPNMSPLDATPFQSVIGSLAYLVSGSRPDLTFAVNYLARHSMGPTQAHWDLLDHVVGYLQKTHDQGVHLCPRGASLNLWRNAGWGGDLERSSWGMHLCFGAQNNNPWWHYQHAQLNT</sequence>
<reference evidence="2" key="1">
    <citation type="submission" date="2021-03" db="EMBL/GenBank/DDBJ databases">
        <title>Draft genome sequence of rust myrtle Austropuccinia psidii MF-1, a brazilian biotype.</title>
        <authorList>
            <person name="Quecine M.C."/>
            <person name="Pachon D.M.R."/>
            <person name="Bonatelli M.L."/>
            <person name="Correr F.H."/>
            <person name="Franceschini L.M."/>
            <person name="Leite T.F."/>
            <person name="Margarido G.R.A."/>
            <person name="Almeida C.A."/>
            <person name="Ferrarezi J.A."/>
            <person name="Labate C.A."/>
        </authorList>
    </citation>
    <scope>NUCLEOTIDE SEQUENCE</scope>
    <source>
        <strain evidence="2">MF-1</strain>
    </source>
</reference>
<evidence type="ECO:0000313" key="3">
    <source>
        <dbReference type="Proteomes" id="UP000765509"/>
    </source>
</evidence>
<name>A0A9Q3CUB5_9BASI</name>
<accession>A0A9Q3CUB5</accession>
<protein>
    <recommendedName>
        <fullName evidence="1">Reverse transcriptase Ty1/copia-type domain-containing protein</fullName>
    </recommendedName>
</protein>
<dbReference type="PANTHER" id="PTHR11439">
    <property type="entry name" value="GAG-POL-RELATED RETROTRANSPOSON"/>
    <property type="match status" value="1"/>
</dbReference>
<gene>
    <name evidence="2" type="ORF">O181_028346</name>
</gene>
<evidence type="ECO:0000259" key="1">
    <source>
        <dbReference type="Pfam" id="PF07727"/>
    </source>
</evidence>
<dbReference type="Proteomes" id="UP000765509">
    <property type="component" value="Unassembled WGS sequence"/>
</dbReference>
<evidence type="ECO:0000313" key="2">
    <source>
        <dbReference type="EMBL" id="MBW0488631.1"/>
    </source>
</evidence>
<dbReference type="InterPro" id="IPR013103">
    <property type="entry name" value="RVT_2"/>
</dbReference>
<organism evidence="2 3">
    <name type="scientific">Austropuccinia psidii MF-1</name>
    <dbReference type="NCBI Taxonomy" id="1389203"/>
    <lineage>
        <taxon>Eukaryota</taxon>
        <taxon>Fungi</taxon>
        <taxon>Dikarya</taxon>
        <taxon>Basidiomycota</taxon>
        <taxon>Pucciniomycotina</taxon>
        <taxon>Pucciniomycetes</taxon>
        <taxon>Pucciniales</taxon>
        <taxon>Sphaerophragmiaceae</taxon>
        <taxon>Austropuccinia</taxon>
    </lineage>
</organism>